<dbReference type="RefSeq" id="WP_380083406.1">
    <property type="nucleotide sequence ID" value="NZ_JBHSWD010000001.1"/>
</dbReference>
<dbReference type="Pfam" id="PF13538">
    <property type="entry name" value="UvrD_C_2"/>
    <property type="match status" value="1"/>
</dbReference>
<dbReference type="PANTHER" id="PTHR43788">
    <property type="entry name" value="DNA2/NAM7 HELICASE FAMILY MEMBER"/>
    <property type="match status" value="1"/>
</dbReference>
<dbReference type="Pfam" id="PF14490">
    <property type="entry name" value="HHH_RecD2"/>
    <property type="match status" value="1"/>
</dbReference>
<evidence type="ECO:0000259" key="3">
    <source>
        <dbReference type="Pfam" id="PF13538"/>
    </source>
</evidence>
<evidence type="ECO:0000313" key="5">
    <source>
        <dbReference type="EMBL" id="MFC6592381.1"/>
    </source>
</evidence>
<dbReference type="Gene3D" id="1.10.10.2220">
    <property type="match status" value="1"/>
</dbReference>
<dbReference type="InterPro" id="IPR027417">
    <property type="entry name" value="P-loop_NTPase"/>
</dbReference>
<dbReference type="Pfam" id="PF13604">
    <property type="entry name" value="AAA_30"/>
    <property type="match status" value="1"/>
</dbReference>
<evidence type="ECO:0000313" key="6">
    <source>
        <dbReference type="Proteomes" id="UP001596297"/>
    </source>
</evidence>
<evidence type="ECO:0000259" key="4">
    <source>
        <dbReference type="Pfam" id="PF14490"/>
    </source>
</evidence>
<dbReference type="InterPro" id="IPR029493">
    <property type="entry name" value="RecD2-like_HHH"/>
</dbReference>
<dbReference type="EMBL" id="JBHSWD010000001">
    <property type="protein sequence ID" value="MFC6592381.1"/>
    <property type="molecule type" value="Genomic_DNA"/>
</dbReference>
<dbReference type="CDD" id="cd18809">
    <property type="entry name" value="SF1_C_RecD"/>
    <property type="match status" value="1"/>
</dbReference>
<organism evidence="5 6">
    <name type="scientific">Deinococcus lacus</name>
    <dbReference type="NCBI Taxonomy" id="392561"/>
    <lineage>
        <taxon>Bacteria</taxon>
        <taxon>Thermotogati</taxon>
        <taxon>Deinococcota</taxon>
        <taxon>Deinococci</taxon>
        <taxon>Deinococcales</taxon>
        <taxon>Deinococcaceae</taxon>
        <taxon>Deinococcus</taxon>
    </lineage>
</organism>
<dbReference type="InterPro" id="IPR050534">
    <property type="entry name" value="Coronavir_polyprotein_1ab"/>
</dbReference>
<feature type="domain" description="ATP-dependent RecD2 DNA helicase-like helix-hairpin-helix" evidence="4">
    <location>
        <begin position="9"/>
        <end position="80"/>
    </location>
</feature>
<dbReference type="Gene3D" id="3.40.50.300">
    <property type="entry name" value="P-loop containing nucleotide triphosphate hydrolases"/>
    <property type="match status" value="2"/>
</dbReference>
<accession>A0ABW1YDF7</accession>
<protein>
    <submittedName>
        <fullName evidence="5">AAA family ATPase</fullName>
    </submittedName>
</protein>
<feature type="domain" description="UvrD-like helicase C-terminal" evidence="3">
    <location>
        <begin position="513"/>
        <end position="558"/>
    </location>
</feature>
<keyword evidence="6" id="KW-1185">Reference proteome</keyword>
<dbReference type="Gene3D" id="2.30.30.940">
    <property type="match status" value="1"/>
</dbReference>
<keyword evidence="2" id="KW-0067">ATP-binding</keyword>
<evidence type="ECO:0000256" key="2">
    <source>
        <dbReference type="ARBA" id="ARBA00022840"/>
    </source>
</evidence>
<name>A0ABW1YDF7_9DEIO</name>
<dbReference type="Proteomes" id="UP001596297">
    <property type="component" value="Unassembled WGS sequence"/>
</dbReference>
<evidence type="ECO:0000256" key="1">
    <source>
        <dbReference type="ARBA" id="ARBA00022741"/>
    </source>
</evidence>
<reference evidence="6" key="1">
    <citation type="journal article" date="2019" name="Int. J. Syst. Evol. Microbiol.">
        <title>The Global Catalogue of Microorganisms (GCM) 10K type strain sequencing project: providing services to taxonomists for standard genome sequencing and annotation.</title>
        <authorList>
            <consortium name="The Broad Institute Genomics Platform"/>
            <consortium name="The Broad Institute Genome Sequencing Center for Infectious Disease"/>
            <person name="Wu L."/>
            <person name="Ma J."/>
        </authorList>
    </citation>
    <scope>NUCLEOTIDE SEQUENCE [LARGE SCALE GENOMIC DNA]</scope>
    <source>
        <strain evidence="6">CGMCC 1.15772</strain>
    </source>
</reference>
<dbReference type="PANTHER" id="PTHR43788:SF6">
    <property type="entry name" value="DNA HELICASE B"/>
    <property type="match status" value="1"/>
</dbReference>
<proteinExistence type="predicted"/>
<dbReference type="InterPro" id="IPR027785">
    <property type="entry name" value="UvrD-like_helicase_C"/>
</dbReference>
<sequence length="620" mass="67844">MIHKLTQLPNIGEQHAARLIRHLGHGSEARAIEAVKVSPYSMTTVPRIGFKIADGVARYLGVHPDSPGRHEAGNRFILGEDGTLPTTEFDEQRRKLDLACHALRRQGVVEESGRVWLPEVLRAEEEFAAWVAELPLGHPDGLTARAAADTEGFDLDSILTTETAPLAHLDEHQGFAAGYAVYGAAHVMAITGGGGTGKTAVIGGIVGLCQQAGKLVAVAAFAGKAADRVRETLAKAKVSATYAGTIHRLLNYTGYEFRTGTLPHDVVILEEASMIPTMLLWEVVKRLKPGARLILVGDDGQLPPVGYGQPYKDLLALGVPSVHLSVNYRSQNVQGIINAANAVRQGRMLQTFTDDSFSVRVATDLSEPGNAALEGMRGVPQDEWQLITWKNDDAVAFNLAIQEALNPDGFPLFSFRVFGQDRAYAEVREGDKVMVKANDPDLGIFNGQLGTALTTLVVQKDITRLPDTLEDWAEAEADGLIHNRHEELCVRVKIGDELVDIPEKDAPALLTLGYAITVHKAQGSDWEHVLIYQPGAIAFDAQRWWYTSITRAKTKCTVLYEVKVKDPASALNLWWANTRRTMELGPSIFVGRVRKLLHERQQRPPDTRSAAEIGKEWLGL</sequence>
<gene>
    <name evidence="5" type="ORF">ACFP81_10515</name>
</gene>
<dbReference type="SUPFAM" id="SSF52540">
    <property type="entry name" value="P-loop containing nucleoside triphosphate hydrolases"/>
    <property type="match status" value="2"/>
</dbReference>
<keyword evidence="1" id="KW-0547">Nucleotide-binding</keyword>
<comment type="caution">
    <text evidence="5">The sequence shown here is derived from an EMBL/GenBank/DDBJ whole genome shotgun (WGS) entry which is preliminary data.</text>
</comment>